<reference evidence="1 2" key="1">
    <citation type="submission" date="2016-09" db="EMBL/GenBank/DDBJ databases">
        <title>Complete Genome Sequence of Lactobacillus salivarius Jin.</title>
        <authorList>
            <person name="Jin N."/>
            <person name="Li C."/>
            <person name="Wang M."/>
            <person name="Ren D."/>
            <person name="Di Y."/>
            <person name="Pan R."/>
            <person name="Du S."/>
            <person name="Lu H."/>
            <person name="Li X."/>
            <person name="Tian M."/>
        </authorList>
    </citation>
    <scope>NUCLEOTIDE SEQUENCE [LARGE SCALE GENOMIC DNA]</scope>
    <source>
        <strain evidence="1 2">CICC 23174</strain>
    </source>
</reference>
<dbReference type="GO" id="GO:0003887">
    <property type="term" value="F:DNA-directed DNA polymerase activity"/>
    <property type="evidence" value="ECO:0007669"/>
    <property type="project" value="InterPro"/>
</dbReference>
<gene>
    <name evidence="1" type="ORF">BHF65_05025</name>
</gene>
<dbReference type="SUPFAM" id="SSF52540">
    <property type="entry name" value="P-loop containing nucleoside triphosphate hydrolases"/>
    <property type="match status" value="1"/>
</dbReference>
<dbReference type="GO" id="GO:0008408">
    <property type="term" value="F:3'-5' exonuclease activity"/>
    <property type="evidence" value="ECO:0007669"/>
    <property type="project" value="InterPro"/>
</dbReference>
<dbReference type="FunFam" id="3.40.50.300:FF:001255">
    <property type="entry name" value="DNA polymerase III subunit delta"/>
    <property type="match status" value="1"/>
</dbReference>
<dbReference type="Proteomes" id="UP000094723">
    <property type="component" value="Chromosome"/>
</dbReference>
<dbReference type="AlphaFoldDB" id="A0A1D7TRL1"/>
<protein>
    <submittedName>
        <fullName evidence="1">DNA polymerase III subunit delta</fullName>
    </submittedName>
</protein>
<dbReference type="InterPro" id="IPR050238">
    <property type="entry name" value="DNA_Rep/Repair_Clamp_Loader"/>
</dbReference>
<dbReference type="NCBIfam" id="NF005972">
    <property type="entry name" value="PRK08058.1"/>
    <property type="match status" value="1"/>
</dbReference>
<name>A0A1D7TRL1_9LACO</name>
<dbReference type="Pfam" id="PF13177">
    <property type="entry name" value="DNA_pol3_delta2"/>
    <property type="match status" value="1"/>
</dbReference>
<dbReference type="InterPro" id="IPR004622">
    <property type="entry name" value="DNA_pol_HolB"/>
</dbReference>
<sequence>MKMSITERQPFLTKHFAKLIRENKLVHAYLLSGAEGTGKIELAKWVAKGIFCLNSQNGVPCLKCSECNRIENNNHPDVVTIMPDGLSIKVEQIRYLKSEFNKSGVESDRKVFIIQDAQKMSIGAANSLLKFLEEPSGNITAFLLTSEPQKLLPTIISRCQEVEMQQLTSGQLEQELILESISEKNSHILANLAQSVVEAKKINDNENFDKILATVNNWYRKLLRKDLLSFVMIQSKIIGLIQNKEDQNLVLQVIILTVRDTVLERFGLTEEIVFKENIDFIQQNTAQITNDKLVNGLNLVVESNRKLASNISMQNMLETLTLNLFDCYFNK</sequence>
<dbReference type="PANTHER" id="PTHR11669:SF8">
    <property type="entry name" value="DNA POLYMERASE III SUBUNIT DELTA"/>
    <property type="match status" value="1"/>
</dbReference>
<dbReference type="Gene3D" id="3.40.50.300">
    <property type="entry name" value="P-loop containing nucleotide triphosphate hydrolases"/>
    <property type="match status" value="1"/>
</dbReference>
<accession>A0A1D7TRL1</accession>
<dbReference type="EMBL" id="CP017107">
    <property type="protein sequence ID" value="AOO73607.1"/>
    <property type="molecule type" value="Genomic_DNA"/>
</dbReference>
<evidence type="ECO:0000313" key="1">
    <source>
        <dbReference type="EMBL" id="AOO73607.1"/>
    </source>
</evidence>
<proteinExistence type="predicted"/>
<dbReference type="NCBIfam" id="TIGR00678">
    <property type="entry name" value="holB"/>
    <property type="match status" value="1"/>
</dbReference>
<dbReference type="GO" id="GO:0006261">
    <property type="term" value="P:DNA-templated DNA replication"/>
    <property type="evidence" value="ECO:0007669"/>
    <property type="project" value="TreeGrafter"/>
</dbReference>
<dbReference type="RefSeq" id="WP_069469120.1">
    <property type="nucleotide sequence ID" value="NZ_CP017107.1"/>
</dbReference>
<organism evidence="1 2">
    <name type="scientific">Ligilactobacillus salivarius</name>
    <dbReference type="NCBI Taxonomy" id="1624"/>
    <lineage>
        <taxon>Bacteria</taxon>
        <taxon>Bacillati</taxon>
        <taxon>Bacillota</taxon>
        <taxon>Bacilli</taxon>
        <taxon>Lactobacillales</taxon>
        <taxon>Lactobacillaceae</taxon>
        <taxon>Ligilactobacillus</taxon>
    </lineage>
</organism>
<evidence type="ECO:0000313" key="2">
    <source>
        <dbReference type="Proteomes" id="UP000094723"/>
    </source>
</evidence>
<dbReference type="InterPro" id="IPR027417">
    <property type="entry name" value="P-loop_NTPase"/>
</dbReference>
<dbReference type="PANTHER" id="PTHR11669">
    <property type="entry name" value="REPLICATION FACTOR C / DNA POLYMERASE III GAMMA-TAU SUBUNIT"/>
    <property type="match status" value="1"/>
</dbReference>